<accession>A0A1B9GIP9</accession>
<dbReference type="GO" id="GO:0016787">
    <property type="term" value="F:hydrolase activity"/>
    <property type="evidence" value="ECO:0007669"/>
    <property type="project" value="UniProtKB-KW"/>
</dbReference>
<evidence type="ECO:0000256" key="1">
    <source>
        <dbReference type="ARBA" id="ARBA00022801"/>
    </source>
</evidence>
<evidence type="ECO:0000259" key="3">
    <source>
        <dbReference type="Pfam" id="PF07859"/>
    </source>
</evidence>
<dbReference type="InterPro" id="IPR029058">
    <property type="entry name" value="AB_hydrolase_fold"/>
</dbReference>
<dbReference type="PANTHER" id="PTHR48081:SF8">
    <property type="entry name" value="ALPHA_BETA HYDROLASE FOLD-3 DOMAIN-CONTAINING PROTEIN-RELATED"/>
    <property type="match status" value="1"/>
</dbReference>
<evidence type="ECO:0000313" key="5">
    <source>
        <dbReference type="Proteomes" id="UP000092666"/>
    </source>
</evidence>
<dbReference type="InterPro" id="IPR013094">
    <property type="entry name" value="AB_hydrolase_3"/>
</dbReference>
<reference evidence="4 5" key="1">
    <citation type="submission" date="2013-07" db="EMBL/GenBank/DDBJ databases">
        <title>The Genome Sequence of Cryptococcus heveanensis BCC8398.</title>
        <authorList>
            <consortium name="The Broad Institute Genome Sequencing Platform"/>
            <person name="Cuomo C."/>
            <person name="Litvintseva A."/>
            <person name="Chen Y."/>
            <person name="Heitman J."/>
            <person name="Sun S."/>
            <person name="Springer D."/>
            <person name="Dromer F."/>
            <person name="Young S.K."/>
            <person name="Zeng Q."/>
            <person name="Gargeya S."/>
            <person name="Fitzgerald M."/>
            <person name="Abouelleil A."/>
            <person name="Alvarado L."/>
            <person name="Berlin A.M."/>
            <person name="Chapman S.B."/>
            <person name="Dewar J."/>
            <person name="Goldberg J."/>
            <person name="Griggs A."/>
            <person name="Gujja S."/>
            <person name="Hansen M."/>
            <person name="Howarth C."/>
            <person name="Imamovic A."/>
            <person name="Larimer J."/>
            <person name="McCowan C."/>
            <person name="Murphy C."/>
            <person name="Pearson M."/>
            <person name="Priest M."/>
            <person name="Roberts A."/>
            <person name="Saif S."/>
            <person name="Shea T."/>
            <person name="Sykes S."/>
            <person name="Wortman J."/>
            <person name="Nusbaum C."/>
            <person name="Birren B."/>
        </authorList>
    </citation>
    <scope>NUCLEOTIDE SEQUENCE [LARGE SCALE GENOMIC DNA]</scope>
    <source>
        <strain evidence="4 5">BCC8398</strain>
    </source>
</reference>
<evidence type="ECO:0000313" key="4">
    <source>
        <dbReference type="EMBL" id="OCF30873.1"/>
    </source>
</evidence>
<feature type="domain" description="Alpha/beta hydrolase fold-3" evidence="3">
    <location>
        <begin position="98"/>
        <end position="337"/>
    </location>
</feature>
<dbReference type="PANTHER" id="PTHR48081">
    <property type="entry name" value="AB HYDROLASE SUPERFAMILY PROTEIN C4A8.06C"/>
    <property type="match status" value="1"/>
</dbReference>
<organism evidence="4 5">
    <name type="scientific">Kwoniella heveanensis BCC8398</name>
    <dbReference type="NCBI Taxonomy" id="1296120"/>
    <lineage>
        <taxon>Eukaryota</taxon>
        <taxon>Fungi</taxon>
        <taxon>Dikarya</taxon>
        <taxon>Basidiomycota</taxon>
        <taxon>Agaricomycotina</taxon>
        <taxon>Tremellomycetes</taxon>
        <taxon>Tremellales</taxon>
        <taxon>Cryptococcaceae</taxon>
        <taxon>Kwoniella</taxon>
    </lineage>
</organism>
<protein>
    <recommendedName>
        <fullName evidence="3">Alpha/beta hydrolase fold-3 domain-containing protein</fullName>
    </recommendedName>
</protein>
<dbReference type="OrthoDB" id="2152029at2759"/>
<keyword evidence="1" id="KW-0378">Hydrolase</keyword>
<evidence type="ECO:0000256" key="2">
    <source>
        <dbReference type="SAM" id="MobiDB-lite"/>
    </source>
</evidence>
<keyword evidence="5" id="KW-1185">Reference proteome</keyword>
<dbReference type="AlphaFoldDB" id="A0A1B9GIP9"/>
<reference evidence="5" key="2">
    <citation type="submission" date="2013-12" db="EMBL/GenBank/DDBJ databases">
        <title>Evolution of pathogenesis and genome organization in the Tremellales.</title>
        <authorList>
            <person name="Cuomo C."/>
            <person name="Litvintseva A."/>
            <person name="Heitman J."/>
            <person name="Chen Y."/>
            <person name="Sun S."/>
            <person name="Springer D."/>
            <person name="Dromer F."/>
            <person name="Young S."/>
            <person name="Zeng Q."/>
            <person name="Chapman S."/>
            <person name="Gujja S."/>
            <person name="Saif S."/>
            <person name="Birren B."/>
        </authorList>
    </citation>
    <scope>NUCLEOTIDE SEQUENCE [LARGE SCALE GENOMIC DNA]</scope>
    <source>
        <strain evidence="5">BCC8398</strain>
    </source>
</reference>
<dbReference type="STRING" id="1296120.A0A1B9GIP9"/>
<proteinExistence type="predicted"/>
<name>A0A1B9GIP9_9TREE</name>
<dbReference type="SUPFAM" id="SSF53474">
    <property type="entry name" value="alpha/beta-Hydrolases"/>
    <property type="match status" value="1"/>
</dbReference>
<sequence>MNVTTLPSSNRTLPMRTLMALVRPFRPLLVKPPSNLDSKLEWSLVGSPRLDVLKSLRKEFVVTERCVEDIWCYDIDRRRGSKGDDTGGGGSSRIKRIYYFCGGGFQAPPSSDHWSFIAQLVRQTPSIRLTVISYPLAPRVRASTAIPALSKAYRALMSESARAAEVVSLVGDSSGANVALCVTLYTLALGKAIQPDPETEGSSSAPAQRDLTPTPAPVPAPTPALAPSQLVLISPCVDCSNNNPEMKGVNRHDPVLTVTYTGQVADTWRGTDISPSDPLVSPAKADLSLLTSYGVRIEGIVGTWDVLAPDTLEFIEACRAAGLHGDWLVAEGQMHCYPLAWRYKLKNCVDGKDWIINTIHRSRRN</sequence>
<gene>
    <name evidence="4" type="ORF">I316_07506</name>
</gene>
<dbReference type="Proteomes" id="UP000092666">
    <property type="component" value="Unassembled WGS sequence"/>
</dbReference>
<dbReference type="Pfam" id="PF07859">
    <property type="entry name" value="Abhydrolase_3"/>
    <property type="match status" value="1"/>
</dbReference>
<feature type="region of interest" description="Disordered" evidence="2">
    <location>
        <begin position="195"/>
        <end position="220"/>
    </location>
</feature>
<dbReference type="InterPro" id="IPR050300">
    <property type="entry name" value="GDXG_lipolytic_enzyme"/>
</dbReference>
<dbReference type="EMBL" id="KV700140">
    <property type="protein sequence ID" value="OCF30873.1"/>
    <property type="molecule type" value="Genomic_DNA"/>
</dbReference>
<dbReference type="Gene3D" id="3.40.50.1820">
    <property type="entry name" value="alpha/beta hydrolase"/>
    <property type="match status" value="1"/>
</dbReference>